<dbReference type="NCBIfam" id="TIGR02937">
    <property type="entry name" value="sigma70-ECF"/>
    <property type="match status" value="1"/>
</dbReference>
<dbReference type="RefSeq" id="WP_317982264.1">
    <property type="nucleotide sequence ID" value="NZ_BTCL01000036.1"/>
</dbReference>
<feature type="domain" description="RNA polymerase sigma factor 70 region 4 type 2" evidence="6">
    <location>
        <begin position="117"/>
        <end position="164"/>
    </location>
</feature>
<dbReference type="Pfam" id="PF04542">
    <property type="entry name" value="Sigma70_r2"/>
    <property type="match status" value="1"/>
</dbReference>
<dbReference type="SUPFAM" id="SSF88946">
    <property type="entry name" value="Sigma2 domain of RNA polymerase sigma factors"/>
    <property type="match status" value="1"/>
</dbReference>
<evidence type="ECO:0000259" key="5">
    <source>
        <dbReference type="Pfam" id="PF04542"/>
    </source>
</evidence>
<dbReference type="Gene3D" id="1.10.10.10">
    <property type="entry name" value="Winged helix-like DNA-binding domain superfamily/Winged helix DNA-binding domain"/>
    <property type="match status" value="1"/>
</dbReference>
<dbReference type="EMBL" id="BTCL01000036">
    <property type="protein sequence ID" value="GMK48817.1"/>
    <property type="molecule type" value="Genomic_DNA"/>
</dbReference>
<dbReference type="InterPro" id="IPR013324">
    <property type="entry name" value="RNA_pol_sigma_r3/r4-like"/>
</dbReference>
<accession>A0ABQ6NX45</accession>
<feature type="domain" description="RNA polymerase sigma-70 region 2" evidence="5">
    <location>
        <begin position="26"/>
        <end position="87"/>
    </location>
</feature>
<dbReference type="InterPro" id="IPR014284">
    <property type="entry name" value="RNA_pol_sigma-70_dom"/>
</dbReference>
<organism evidence="7 8">
    <name type="scientific">Paenibacillus glycanilyticus</name>
    <dbReference type="NCBI Taxonomy" id="126569"/>
    <lineage>
        <taxon>Bacteria</taxon>
        <taxon>Bacillati</taxon>
        <taxon>Bacillota</taxon>
        <taxon>Bacilli</taxon>
        <taxon>Bacillales</taxon>
        <taxon>Paenibacillaceae</taxon>
        <taxon>Paenibacillus</taxon>
    </lineage>
</organism>
<dbReference type="InterPro" id="IPR007627">
    <property type="entry name" value="RNA_pol_sigma70_r2"/>
</dbReference>
<evidence type="ECO:0000256" key="3">
    <source>
        <dbReference type="ARBA" id="ARBA00023082"/>
    </source>
</evidence>
<sequence length="180" mass="21325">MDRDEYAAAAIKGDDDALIARIQMDQSRLYGIAYSYMRNETDALEAVQETTFRVWSKRRSLRDPKVFTTWVTRILIRVCLDERKKRLRERPLRNELLERDAQTADEHGIDRLDMAVQLQKLPSKYRMVIVLKYYRDMTITEIAELLEKPDGTIRTWLHQALKRLRANSAYGKEGMKVEWE</sequence>
<reference evidence="7 8" key="1">
    <citation type="submission" date="2023-05" db="EMBL/GenBank/DDBJ databases">
        <title>Draft genome of Paenibacillus sp. CCS26.</title>
        <authorList>
            <person name="Akita H."/>
            <person name="Shinto Y."/>
            <person name="Kimura Z."/>
        </authorList>
    </citation>
    <scope>NUCLEOTIDE SEQUENCE [LARGE SCALE GENOMIC DNA]</scope>
    <source>
        <strain evidence="7 8">CCS26</strain>
    </source>
</reference>
<dbReference type="PANTHER" id="PTHR43133:SF51">
    <property type="entry name" value="RNA POLYMERASE SIGMA FACTOR"/>
    <property type="match status" value="1"/>
</dbReference>
<keyword evidence="2" id="KW-0805">Transcription regulation</keyword>
<comment type="caution">
    <text evidence="7">The sequence shown here is derived from an EMBL/GenBank/DDBJ whole genome shotgun (WGS) entry which is preliminary data.</text>
</comment>
<evidence type="ECO:0000313" key="8">
    <source>
        <dbReference type="Proteomes" id="UP001285921"/>
    </source>
</evidence>
<dbReference type="InterPro" id="IPR036388">
    <property type="entry name" value="WH-like_DNA-bd_sf"/>
</dbReference>
<evidence type="ECO:0000256" key="2">
    <source>
        <dbReference type="ARBA" id="ARBA00023015"/>
    </source>
</evidence>
<evidence type="ECO:0000313" key="7">
    <source>
        <dbReference type="EMBL" id="GMK48817.1"/>
    </source>
</evidence>
<dbReference type="CDD" id="cd06171">
    <property type="entry name" value="Sigma70_r4"/>
    <property type="match status" value="1"/>
</dbReference>
<dbReference type="GO" id="GO:0000428">
    <property type="term" value="C:DNA-directed RNA polymerase complex"/>
    <property type="evidence" value="ECO:0007669"/>
    <property type="project" value="UniProtKB-KW"/>
</dbReference>
<dbReference type="SUPFAM" id="SSF88659">
    <property type="entry name" value="Sigma3 and sigma4 domains of RNA polymerase sigma factors"/>
    <property type="match status" value="1"/>
</dbReference>
<keyword evidence="8" id="KW-1185">Reference proteome</keyword>
<dbReference type="Proteomes" id="UP001285921">
    <property type="component" value="Unassembled WGS sequence"/>
</dbReference>
<comment type="similarity">
    <text evidence="1">Belongs to the sigma-70 factor family. ECF subfamily.</text>
</comment>
<protein>
    <submittedName>
        <fullName evidence="7">DNA-directed RNA polymerase sigma-70 factor</fullName>
    </submittedName>
</protein>
<proteinExistence type="inferred from homology"/>
<name>A0ABQ6NX45_9BACL</name>
<dbReference type="InterPro" id="IPR039425">
    <property type="entry name" value="RNA_pol_sigma-70-like"/>
</dbReference>
<evidence type="ECO:0000256" key="4">
    <source>
        <dbReference type="ARBA" id="ARBA00023163"/>
    </source>
</evidence>
<dbReference type="InterPro" id="IPR013325">
    <property type="entry name" value="RNA_pol_sigma_r2"/>
</dbReference>
<evidence type="ECO:0000259" key="6">
    <source>
        <dbReference type="Pfam" id="PF08281"/>
    </source>
</evidence>
<dbReference type="InterPro" id="IPR013249">
    <property type="entry name" value="RNA_pol_sigma70_r4_t2"/>
</dbReference>
<dbReference type="Gene3D" id="1.10.1740.10">
    <property type="match status" value="1"/>
</dbReference>
<dbReference type="PANTHER" id="PTHR43133">
    <property type="entry name" value="RNA POLYMERASE ECF-TYPE SIGMA FACTO"/>
    <property type="match status" value="1"/>
</dbReference>
<gene>
    <name evidence="7" type="ORF">PghCCS26_59470</name>
</gene>
<dbReference type="Pfam" id="PF08281">
    <property type="entry name" value="Sigma70_r4_2"/>
    <property type="match status" value="1"/>
</dbReference>
<keyword evidence="7" id="KW-0240">DNA-directed RNA polymerase</keyword>
<evidence type="ECO:0000256" key="1">
    <source>
        <dbReference type="ARBA" id="ARBA00010641"/>
    </source>
</evidence>
<keyword evidence="3" id="KW-0731">Sigma factor</keyword>
<keyword evidence="4" id="KW-0804">Transcription</keyword>